<name>A0A523W4Q1_UNCAE</name>
<accession>A0A523W4Q1</accession>
<comment type="caution">
    <text evidence="1">The sequence shown here is derived from an EMBL/GenBank/DDBJ whole genome shotgun (WGS) entry which is preliminary data.</text>
</comment>
<evidence type="ECO:0000313" key="1">
    <source>
        <dbReference type="EMBL" id="TET61932.1"/>
    </source>
</evidence>
<feature type="non-terminal residue" evidence="1">
    <location>
        <position position="65"/>
    </location>
</feature>
<proteinExistence type="predicted"/>
<organism evidence="1 2">
    <name type="scientific">Aerophobetes bacterium</name>
    <dbReference type="NCBI Taxonomy" id="2030807"/>
    <lineage>
        <taxon>Bacteria</taxon>
        <taxon>Candidatus Aerophobota</taxon>
    </lineage>
</organism>
<dbReference type="Proteomes" id="UP000319130">
    <property type="component" value="Unassembled WGS sequence"/>
</dbReference>
<dbReference type="EMBL" id="SOIZ01000219">
    <property type="protein sequence ID" value="TET61932.1"/>
    <property type="molecule type" value="Genomic_DNA"/>
</dbReference>
<protein>
    <submittedName>
        <fullName evidence="1">Uncharacterized protein</fullName>
    </submittedName>
</protein>
<gene>
    <name evidence="1" type="ORF">E3J48_05085</name>
</gene>
<sequence length="65" mass="7038">MAQTSWIAHLAGRGIKRCPEARRHGMRKRWMCLGLIIWALALPSQVHGNGSGTTAASFLKIPVGA</sequence>
<dbReference type="AlphaFoldDB" id="A0A523W4Q1"/>
<evidence type="ECO:0000313" key="2">
    <source>
        <dbReference type="Proteomes" id="UP000319130"/>
    </source>
</evidence>
<reference evidence="1 2" key="1">
    <citation type="submission" date="2019-03" db="EMBL/GenBank/DDBJ databases">
        <title>Metabolic potential of uncultured bacteria and archaea associated with petroleum seepage in deep-sea sediments.</title>
        <authorList>
            <person name="Dong X."/>
            <person name="Hubert C."/>
        </authorList>
    </citation>
    <scope>NUCLEOTIDE SEQUENCE [LARGE SCALE GENOMIC DNA]</scope>
    <source>
        <strain evidence="1">E29_bin52</strain>
    </source>
</reference>